<evidence type="ECO:0000256" key="5">
    <source>
        <dbReference type="SAM" id="Phobius"/>
    </source>
</evidence>
<keyword evidence="2 5" id="KW-0812">Transmembrane</keyword>
<dbReference type="GO" id="GO:0005886">
    <property type="term" value="C:plasma membrane"/>
    <property type="evidence" value="ECO:0007669"/>
    <property type="project" value="UniProtKB-ARBA"/>
</dbReference>
<feature type="transmembrane region" description="Helical" evidence="5">
    <location>
        <begin position="104"/>
        <end position="125"/>
    </location>
</feature>
<feature type="transmembrane region" description="Helical" evidence="5">
    <location>
        <begin position="268"/>
        <end position="288"/>
    </location>
</feature>
<dbReference type="EMBL" id="CP047121">
    <property type="protein sequence ID" value="QHB50996.1"/>
    <property type="molecule type" value="Genomic_DNA"/>
</dbReference>
<feature type="transmembrane region" description="Helical" evidence="5">
    <location>
        <begin position="226"/>
        <end position="248"/>
    </location>
</feature>
<evidence type="ECO:0000313" key="6">
    <source>
        <dbReference type="EMBL" id="QHB50996.1"/>
    </source>
</evidence>
<dbReference type="CDD" id="cd16914">
    <property type="entry name" value="EcfT"/>
    <property type="match status" value="1"/>
</dbReference>
<feature type="transmembrane region" description="Helical" evidence="5">
    <location>
        <begin position="63"/>
        <end position="84"/>
    </location>
</feature>
<evidence type="ECO:0000313" key="7">
    <source>
        <dbReference type="Proteomes" id="UP000465035"/>
    </source>
</evidence>
<keyword evidence="4 5" id="KW-0472">Membrane</keyword>
<dbReference type="SMR" id="A0A6P1E129"/>
<name>A0A6P1E129_LENHI</name>
<reference evidence="6 7" key="1">
    <citation type="submission" date="2019-12" db="EMBL/GenBank/DDBJ databases">
        <title>Lactobacillus hilgardii FLUB.</title>
        <authorList>
            <person name="Gustaw K."/>
        </authorList>
    </citation>
    <scope>NUCLEOTIDE SEQUENCE [LARGE SCALE GENOMIC DNA]</scope>
    <source>
        <strain evidence="6 7">FLUB</strain>
    </source>
</reference>
<evidence type="ECO:0000256" key="1">
    <source>
        <dbReference type="ARBA" id="ARBA00004141"/>
    </source>
</evidence>
<sequence>MSRISIQKRFFFHIHPLAATGYFAGLITLLLLFNHVSIVLTAFLLIVFLNWFYLGIRKVERQLKFSCLMFLTIVVFNVFLNQGAGPYLWQTSILGLSFKLSFPAILYGSVMGLMLVEMLMAFALFNSILTTNKLLAVFSPVSPRLALLVVLSINLVNTFNLQFKRLVLYQQTRNVDPFNGSIRQRLSVGMHFLGILLEGALVSGMERARSMDARGFGATKRSHYRIFKWQFSDSLFMTGSLIVFLVLIGFKAGSFGWTNSALKFNGSFSVADGWILCLLGLFLLIPIISEKVADLWTN</sequence>
<dbReference type="InterPro" id="IPR003339">
    <property type="entry name" value="ABC/ECF_trnsptr_transmembrane"/>
</dbReference>
<evidence type="ECO:0000256" key="2">
    <source>
        <dbReference type="ARBA" id="ARBA00022692"/>
    </source>
</evidence>
<accession>A0A6P1E129</accession>
<feature type="transmembrane region" description="Helical" evidence="5">
    <location>
        <begin position="145"/>
        <end position="163"/>
    </location>
</feature>
<feature type="transmembrane region" description="Helical" evidence="5">
    <location>
        <begin position="12"/>
        <end position="32"/>
    </location>
</feature>
<dbReference type="GeneID" id="69057036"/>
<dbReference type="AlphaFoldDB" id="A0A6P1E129"/>
<dbReference type="RefSeq" id="WP_003551664.1">
    <property type="nucleotide sequence ID" value="NZ_CABKOL010000106.1"/>
</dbReference>
<protein>
    <submittedName>
        <fullName evidence="6">ABC transporter</fullName>
    </submittedName>
</protein>
<gene>
    <name evidence="6" type="ORF">GQR93_01540</name>
</gene>
<evidence type="ECO:0000256" key="4">
    <source>
        <dbReference type="ARBA" id="ARBA00023136"/>
    </source>
</evidence>
<organism evidence="6 7">
    <name type="scientific">Lentilactobacillus hilgardii</name>
    <name type="common">Lactobacillus hilgardii</name>
    <dbReference type="NCBI Taxonomy" id="1588"/>
    <lineage>
        <taxon>Bacteria</taxon>
        <taxon>Bacillati</taxon>
        <taxon>Bacillota</taxon>
        <taxon>Bacilli</taxon>
        <taxon>Lactobacillales</taxon>
        <taxon>Lactobacillaceae</taxon>
        <taxon>Lentilactobacillus</taxon>
    </lineage>
</organism>
<evidence type="ECO:0000256" key="3">
    <source>
        <dbReference type="ARBA" id="ARBA00022989"/>
    </source>
</evidence>
<feature type="transmembrane region" description="Helical" evidence="5">
    <location>
        <begin position="38"/>
        <end position="56"/>
    </location>
</feature>
<comment type="subcellular location">
    <subcellularLocation>
        <location evidence="1">Membrane</location>
        <topology evidence="1">Multi-pass membrane protein</topology>
    </subcellularLocation>
</comment>
<dbReference type="Proteomes" id="UP000465035">
    <property type="component" value="Chromosome"/>
</dbReference>
<keyword evidence="3 5" id="KW-1133">Transmembrane helix</keyword>
<proteinExistence type="predicted"/>